<proteinExistence type="predicted"/>
<gene>
    <name evidence="4" type="ORF">V8G54_021463</name>
</gene>
<accession>A0AAQ3RVQ0</accession>
<comment type="function">
    <text evidence="2">Binds amino acids.</text>
</comment>
<dbReference type="InterPro" id="IPR002912">
    <property type="entry name" value="ACT_dom"/>
</dbReference>
<evidence type="ECO:0000256" key="2">
    <source>
        <dbReference type="RuleBase" id="RU369043"/>
    </source>
</evidence>
<dbReference type="Pfam" id="PF24914">
    <property type="entry name" value="ACR10_N"/>
    <property type="match status" value="1"/>
</dbReference>
<evidence type="ECO:0000259" key="3">
    <source>
        <dbReference type="PROSITE" id="PS51671"/>
    </source>
</evidence>
<dbReference type="InterPro" id="IPR056816">
    <property type="entry name" value="ACR2/9/10_N"/>
</dbReference>
<organism evidence="4 5">
    <name type="scientific">Vigna mungo</name>
    <name type="common">Black gram</name>
    <name type="synonym">Phaseolus mungo</name>
    <dbReference type="NCBI Taxonomy" id="3915"/>
    <lineage>
        <taxon>Eukaryota</taxon>
        <taxon>Viridiplantae</taxon>
        <taxon>Streptophyta</taxon>
        <taxon>Embryophyta</taxon>
        <taxon>Tracheophyta</taxon>
        <taxon>Spermatophyta</taxon>
        <taxon>Magnoliopsida</taxon>
        <taxon>eudicotyledons</taxon>
        <taxon>Gunneridae</taxon>
        <taxon>Pentapetalae</taxon>
        <taxon>rosids</taxon>
        <taxon>fabids</taxon>
        <taxon>Fabales</taxon>
        <taxon>Fabaceae</taxon>
        <taxon>Papilionoideae</taxon>
        <taxon>50 kb inversion clade</taxon>
        <taxon>NPAAA clade</taxon>
        <taxon>indigoferoid/millettioid clade</taxon>
        <taxon>Phaseoleae</taxon>
        <taxon>Vigna</taxon>
    </lineage>
</organism>
<dbReference type="InterPro" id="IPR040217">
    <property type="entry name" value="ACR1-12"/>
</dbReference>
<evidence type="ECO:0000256" key="1">
    <source>
        <dbReference type="ARBA" id="ARBA00022737"/>
    </source>
</evidence>
<dbReference type="EMBL" id="CP144695">
    <property type="protein sequence ID" value="WVZ08117.1"/>
    <property type="molecule type" value="Genomic_DNA"/>
</dbReference>
<feature type="domain" description="ACT" evidence="3">
    <location>
        <begin position="111"/>
        <end position="160"/>
    </location>
</feature>
<dbReference type="PANTHER" id="PTHR31096">
    <property type="entry name" value="ACT DOMAIN-CONTAINING PROTEIN ACR4-RELATED"/>
    <property type="match status" value="1"/>
</dbReference>
<dbReference type="InterPro" id="IPR045865">
    <property type="entry name" value="ACT-like_dom_sf"/>
</dbReference>
<dbReference type="SUPFAM" id="SSF55021">
    <property type="entry name" value="ACT-like"/>
    <property type="match status" value="1"/>
</dbReference>
<sequence>MGIPWDDVVVIQQRKDLSEPCIVTVNCPDKAGLGCDLCRIILEFGLRITRADISTDGRWCYIVFWVLPHPASVKVDWESLKTRLLSACPSCLFSHHFNQLSTSPSPPPIYLLKVWCLDQKGLLHDINEILCNLELIIQRVKAMPTPDGRVLDMFFITDGM</sequence>
<name>A0AAQ3RVQ0_VIGMU</name>
<dbReference type="AlphaFoldDB" id="A0AAQ3RVQ0"/>
<keyword evidence="1 2" id="KW-0677">Repeat</keyword>
<reference evidence="4 5" key="1">
    <citation type="journal article" date="2023" name="Life. Sci Alliance">
        <title>Evolutionary insights into 3D genome organization and epigenetic landscape of Vigna mungo.</title>
        <authorList>
            <person name="Junaid A."/>
            <person name="Singh B."/>
            <person name="Bhatia S."/>
        </authorList>
    </citation>
    <scope>NUCLEOTIDE SEQUENCE [LARGE SCALE GENOMIC DNA]</scope>
    <source>
        <strain evidence="4">Urdbean</strain>
    </source>
</reference>
<dbReference type="GO" id="GO:0016597">
    <property type="term" value="F:amino acid binding"/>
    <property type="evidence" value="ECO:0007669"/>
    <property type="project" value="UniProtKB-UniRule"/>
</dbReference>
<dbReference type="PROSITE" id="PS51671">
    <property type="entry name" value="ACT"/>
    <property type="match status" value="1"/>
</dbReference>
<keyword evidence="5" id="KW-1185">Reference proteome</keyword>
<evidence type="ECO:0000313" key="4">
    <source>
        <dbReference type="EMBL" id="WVZ08117.1"/>
    </source>
</evidence>
<protein>
    <recommendedName>
        <fullName evidence="2">ACT domain-containing protein ACR</fullName>
    </recommendedName>
    <alternativeName>
        <fullName evidence="2">Protein ACT DOMAIN REPEATS</fullName>
    </alternativeName>
</protein>
<dbReference type="PANTHER" id="PTHR31096:SF65">
    <property type="entry name" value="ACT DOMAIN-CONTAINING PROTEIN ACR9"/>
    <property type="match status" value="1"/>
</dbReference>
<evidence type="ECO:0000313" key="5">
    <source>
        <dbReference type="Proteomes" id="UP001374535"/>
    </source>
</evidence>
<dbReference type="Proteomes" id="UP001374535">
    <property type="component" value="Chromosome 6"/>
</dbReference>